<dbReference type="InterPro" id="IPR001967">
    <property type="entry name" value="Peptidase_S11_N"/>
</dbReference>
<keyword evidence="3" id="KW-0378">Hydrolase</keyword>
<evidence type="ECO:0000259" key="12">
    <source>
        <dbReference type="Pfam" id="PF00768"/>
    </source>
</evidence>
<dbReference type="InterPro" id="IPR012338">
    <property type="entry name" value="Beta-lactam/transpept-like"/>
</dbReference>
<gene>
    <name evidence="13" type="ORF">DPM19_07775</name>
</gene>
<dbReference type="EMBL" id="QLYX01000003">
    <property type="protein sequence ID" value="RAY15998.1"/>
    <property type="molecule type" value="Genomic_DNA"/>
</dbReference>
<dbReference type="SUPFAM" id="SSF56601">
    <property type="entry name" value="beta-lactamase/transpeptidase-like"/>
    <property type="match status" value="1"/>
</dbReference>
<evidence type="ECO:0000256" key="9">
    <source>
        <dbReference type="RuleBase" id="RU004016"/>
    </source>
</evidence>
<evidence type="ECO:0000256" key="8">
    <source>
        <dbReference type="PIRSR" id="PIRSR618044-2"/>
    </source>
</evidence>
<evidence type="ECO:0000256" key="1">
    <source>
        <dbReference type="ARBA" id="ARBA00007164"/>
    </source>
</evidence>
<evidence type="ECO:0000256" key="10">
    <source>
        <dbReference type="SAM" id="MobiDB-lite"/>
    </source>
</evidence>
<dbReference type="GO" id="GO:0008360">
    <property type="term" value="P:regulation of cell shape"/>
    <property type="evidence" value="ECO:0007669"/>
    <property type="project" value="UniProtKB-KW"/>
</dbReference>
<protein>
    <submittedName>
        <fullName evidence="13">D-alanyl-D-alanine carboxypeptidase</fullName>
    </submittedName>
</protein>
<feature type="region of interest" description="Disordered" evidence="10">
    <location>
        <begin position="1"/>
        <end position="92"/>
    </location>
</feature>
<evidence type="ECO:0000256" key="11">
    <source>
        <dbReference type="SAM" id="Phobius"/>
    </source>
</evidence>
<feature type="active site" evidence="7">
    <location>
        <position position="243"/>
    </location>
</feature>
<keyword evidence="13" id="KW-0121">Carboxypeptidase</keyword>
<dbReference type="OrthoDB" id="3530815at2"/>
<evidence type="ECO:0000256" key="2">
    <source>
        <dbReference type="ARBA" id="ARBA00022729"/>
    </source>
</evidence>
<dbReference type="Proteomes" id="UP000251891">
    <property type="component" value="Unassembled WGS sequence"/>
</dbReference>
<dbReference type="Pfam" id="PF00768">
    <property type="entry name" value="Peptidase_S11"/>
    <property type="match status" value="1"/>
</dbReference>
<feature type="compositionally biased region" description="Basic and acidic residues" evidence="10">
    <location>
        <begin position="1"/>
        <end position="17"/>
    </location>
</feature>
<evidence type="ECO:0000256" key="5">
    <source>
        <dbReference type="ARBA" id="ARBA00022984"/>
    </source>
</evidence>
<accession>A0A365HAG6</accession>
<evidence type="ECO:0000256" key="4">
    <source>
        <dbReference type="ARBA" id="ARBA00022960"/>
    </source>
</evidence>
<keyword evidence="13" id="KW-0645">Protease</keyword>
<reference evidence="13 14" key="1">
    <citation type="submission" date="2018-06" db="EMBL/GenBank/DDBJ databases">
        <title>Actinomadura craniellae sp. nov. isolated from marine sponge Craniella sp.</title>
        <authorList>
            <person name="Li L."/>
            <person name="Xu Q.H."/>
            <person name="Lin H.W."/>
            <person name="Lu Y.H."/>
        </authorList>
    </citation>
    <scope>NUCLEOTIDE SEQUENCE [LARGE SCALE GENOMIC DNA]</scope>
    <source>
        <strain evidence="13 14">LHW63021</strain>
    </source>
</reference>
<feature type="transmembrane region" description="Helical" evidence="11">
    <location>
        <begin position="100"/>
        <end position="120"/>
    </location>
</feature>
<feature type="binding site" evidence="8">
    <location>
        <position position="344"/>
    </location>
    <ligand>
        <name>substrate</name>
    </ligand>
</feature>
<evidence type="ECO:0000256" key="3">
    <source>
        <dbReference type="ARBA" id="ARBA00022801"/>
    </source>
</evidence>
<dbReference type="GO" id="GO:0071555">
    <property type="term" value="P:cell wall organization"/>
    <property type="evidence" value="ECO:0007669"/>
    <property type="project" value="UniProtKB-KW"/>
</dbReference>
<dbReference type="Gene3D" id="3.40.710.10">
    <property type="entry name" value="DD-peptidase/beta-lactamase superfamily"/>
    <property type="match status" value="1"/>
</dbReference>
<keyword evidence="6" id="KW-0961">Cell wall biogenesis/degradation</keyword>
<evidence type="ECO:0000256" key="7">
    <source>
        <dbReference type="PIRSR" id="PIRSR618044-1"/>
    </source>
</evidence>
<feature type="domain" description="Peptidase S11 D-alanyl-D-alanine carboxypeptidase A N-terminal" evidence="12">
    <location>
        <begin position="169"/>
        <end position="363"/>
    </location>
</feature>
<dbReference type="GO" id="GO:0009252">
    <property type="term" value="P:peptidoglycan biosynthetic process"/>
    <property type="evidence" value="ECO:0007669"/>
    <property type="project" value="UniProtKB-KW"/>
</dbReference>
<name>A0A365HAG6_9ACTN</name>
<sequence length="495" mass="52139">MRHDAPPRGPHWPDDRFPAAYPQEAPYGAEPPPAEAAPYGRASGAWEYAGEGVDLQDEPWPAAPAGDTAYGPEPHQGGTSDEDGYPWQEKKPKRKKRRRVLLAVFFVLILLVSGATFQIVRPLPDPALRLTTASAHTFPGAPPRLPWPAQGQAAVDVEGLGTMGAFGPTTPTPTASVAKVMTAYVFLSDHPLRSGEEGPTFTISPQEAARLPMRISRGESLVEVTAGQKFSQREALEALMIVSANNIAHELARWDSGNLTAFVAKMNATARELGMDSTTYTDPSGYDSRTVSTAADQVKLLRAAMRVPAFAEIVAKQTYVPRNGDTARPGGNILLGRNGFVGGKTGYTDLAGGNYVFAARRRVGGVDALIVGAVLDQPTGNGAMPAMTAAHQLVLAAGGAMTSASLAASGARVGMVDDGLGGGSPLVAATPVTVVGWPGLTVRISAEGIPPRSAAAGHKVGTLIVGATRTDLRLQHRFQPPDVLHRIIRRDPPTR</sequence>
<keyword evidence="14" id="KW-1185">Reference proteome</keyword>
<dbReference type="PRINTS" id="PR00725">
    <property type="entry name" value="DADACBPTASE1"/>
</dbReference>
<feature type="compositionally biased region" description="Low complexity" evidence="10">
    <location>
        <begin position="18"/>
        <end position="28"/>
    </location>
</feature>
<proteinExistence type="inferred from homology"/>
<comment type="similarity">
    <text evidence="1 9">Belongs to the peptidase S11 family.</text>
</comment>
<keyword evidence="11" id="KW-1133">Transmembrane helix</keyword>
<evidence type="ECO:0000313" key="13">
    <source>
        <dbReference type="EMBL" id="RAY15998.1"/>
    </source>
</evidence>
<dbReference type="GO" id="GO:0009002">
    <property type="term" value="F:serine-type D-Ala-D-Ala carboxypeptidase activity"/>
    <property type="evidence" value="ECO:0007669"/>
    <property type="project" value="InterPro"/>
</dbReference>
<dbReference type="InterPro" id="IPR018044">
    <property type="entry name" value="Peptidase_S11"/>
</dbReference>
<dbReference type="GO" id="GO:0006508">
    <property type="term" value="P:proteolysis"/>
    <property type="evidence" value="ECO:0007669"/>
    <property type="project" value="InterPro"/>
</dbReference>
<dbReference type="PANTHER" id="PTHR21581">
    <property type="entry name" value="D-ALANYL-D-ALANINE CARBOXYPEPTIDASE"/>
    <property type="match status" value="1"/>
</dbReference>
<keyword evidence="4" id="KW-0133">Cell shape</keyword>
<keyword evidence="5" id="KW-0573">Peptidoglycan synthesis</keyword>
<comment type="caution">
    <text evidence="13">The sequence shown here is derived from an EMBL/GenBank/DDBJ whole genome shotgun (WGS) entry which is preliminary data.</text>
</comment>
<keyword evidence="11" id="KW-0472">Membrane</keyword>
<dbReference type="AlphaFoldDB" id="A0A365HAG6"/>
<evidence type="ECO:0000313" key="14">
    <source>
        <dbReference type="Proteomes" id="UP000251891"/>
    </source>
</evidence>
<feature type="active site" description="Acyl-ester intermediate" evidence="7">
    <location>
        <position position="176"/>
    </location>
</feature>
<keyword evidence="2" id="KW-0732">Signal</keyword>
<organism evidence="13 14">
    <name type="scientific">Actinomadura craniellae</name>
    <dbReference type="NCBI Taxonomy" id="2231787"/>
    <lineage>
        <taxon>Bacteria</taxon>
        <taxon>Bacillati</taxon>
        <taxon>Actinomycetota</taxon>
        <taxon>Actinomycetes</taxon>
        <taxon>Streptosporangiales</taxon>
        <taxon>Thermomonosporaceae</taxon>
        <taxon>Actinomadura</taxon>
    </lineage>
</organism>
<evidence type="ECO:0000256" key="6">
    <source>
        <dbReference type="ARBA" id="ARBA00023316"/>
    </source>
</evidence>
<keyword evidence="11" id="KW-0812">Transmembrane</keyword>
<feature type="active site" description="Proton acceptor" evidence="7">
    <location>
        <position position="179"/>
    </location>
</feature>
<dbReference type="PANTHER" id="PTHR21581:SF33">
    <property type="entry name" value="D-ALANYL-D-ALANINE CARBOXYPEPTIDASE DACB"/>
    <property type="match status" value="1"/>
</dbReference>